<sequence length="444" mass="50772">MLLPMLSGLSLNVVGIIAFLSFNLIAFAISVFVLFSPRLNLWLCIWNFVMDKLRYILYQKLRAKRREGLLTDIMIKEHKDIKLEVHQVTTDDGYHLVLQRFWCTRSGAAPKKAILMQHGLMENSSVYLLHGEQSIALRMARAGYEVWLGNNRSSLYGQMTLVEDHEGNVQMHEKVNESSFWNYSIDELVKYDFPAMTRKVKQISGLDKIDFIGMSQGAGQAMGSLSSDADMKDHFNSMILLSPACFLRKSPNGLLMQILLQIPESWFGVHEFMMVLSLAPLIMPDWIVGTCGYTIMKMSGFLKRPLGGAESYKTRAKWFKGVPLGCTSTVNLLHWLQVMRDGGVLTRFRTREKYNIEGMLNTWDKQDSSLHKPNVFVILGDDDCVIDHEASRAAFEERDSNNEVIVKTRKVHVANEFGHTDFLWADLENNSHIYDKIQKFLSCH</sequence>
<proteinExistence type="predicted"/>
<dbReference type="SUPFAM" id="SSF53474">
    <property type="entry name" value="alpha/beta-Hydrolases"/>
    <property type="match status" value="1"/>
</dbReference>
<dbReference type="Pfam" id="PF04083">
    <property type="entry name" value="Abhydro_lipase"/>
    <property type="match status" value="1"/>
</dbReference>
<dbReference type="GO" id="GO:0006629">
    <property type="term" value="P:lipid metabolic process"/>
    <property type="evidence" value="ECO:0007669"/>
    <property type="project" value="InterPro"/>
</dbReference>
<dbReference type="InterPro" id="IPR006693">
    <property type="entry name" value="AB_hydrolase_lipase"/>
</dbReference>
<dbReference type="EMBL" id="JAOPGA020001642">
    <property type="protein sequence ID" value="KAL0490116.1"/>
    <property type="molecule type" value="Genomic_DNA"/>
</dbReference>
<keyword evidence="4" id="KW-1185">Reference proteome</keyword>
<evidence type="ECO:0000259" key="2">
    <source>
        <dbReference type="Pfam" id="PF04083"/>
    </source>
</evidence>
<keyword evidence="1" id="KW-0812">Transmembrane</keyword>
<comment type="caution">
    <text evidence="3">The sequence shown here is derived from an EMBL/GenBank/DDBJ whole genome shotgun (WGS) entry which is preliminary data.</text>
</comment>
<dbReference type="AlphaFoldDB" id="A0AAW2ZN34"/>
<keyword evidence="1" id="KW-0472">Membrane</keyword>
<keyword evidence="1" id="KW-1133">Transmembrane helix</keyword>
<evidence type="ECO:0000313" key="3">
    <source>
        <dbReference type="EMBL" id="KAL0490116.1"/>
    </source>
</evidence>
<dbReference type="Proteomes" id="UP001431209">
    <property type="component" value="Unassembled WGS sequence"/>
</dbReference>
<accession>A0AAW2ZN34</accession>
<reference evidence="3 4" key="1">
    <citation type="submission" date="2024-03" db="EMBL/GenBank/DDBJ databases">
        <title>The Acrasis kona genome and developmental transcriptomes reveal deep origins of eukaryotic multicellular pathways.</title>
        <authorList>
            <person name="Sheikh S."/>
            <person name="Fu C.-J."/>
            <person name="Brown M.W."/>
            <person name="Baldauf S.L."/>
        </authorList>
    </citation>
    <scope>NUCLEOTIDE SEQUENCE [LARGE SCALE GENOMIC DNA]</scope>
    <source>
        <strain evidence="3 4">ATCC MYA-3509</strain>
    </source>
</reference>
<dbReference type="PANTHER" id="PTHR11005">
    <property type="entry name" value="LYSOSOMAL ACID LIPASE-RELATED"/>
    <property type="match status" value="1"/>
</dbReference>
<feature type="transmembrane region" description="Helical" evidence="1">
    <location>
        <begin position="12"/>
        <end position="33"/>
    </location>
</feature>
<dbReference type="InterPro" id="IPR029058">
    <property type="entry name" value="AB_hydrolase_fold"/>
</dbReference>
<organism evidence="3 4">
    <name type="scientific">Acrasis kona</name>
    <dbReference type="NCBI Taxonomy" id="1008807"/>
    <lineage>
        <taxon>Eukaryota</taxon>
        <taxon>Discoba</taxon>
        <taxon>Heterolobosea</taxon>
        <taxon>Tetramitia</taxon>
        <taxon>Eutetramitia</taxon>
        <taxon>Acrasidae</taxon>
        <taxon>Acrasis</taxon>
    </lineage>
</organism>
<name>A0AAW2ZN34_9EUKA</name>
<feature type="domain" description="Partial AB-hydrolase lipase" evidence="2">
    <location>
        <begin position="77"/>
        <end position="130"/>
    </location>
</feature>
<gene>
    <name evidence="3" type="ORF">AKO1_006619</name>
</gene>
<protein>
    <submittedName>
        <fullName evidence="3">Lysosomal acid lipase</fullName>
    </submittedName>
</protein>
<evidence type="ECO:0000313" key="4">
    <source>
        <dbReference type="Proteomes" id="UP001431209"/>
    </source>
</evidence>
<dbReference type="Gene3D" id="3.40.50.1820">
    <property type="entry name" value="alpha/beta hydrolase"/>
    <property type="match status" value="1"/>
</dbReference>
<evidence type="ECO:0000256" key="1">
    <source>
        <dbReference type="SAM" id="Phobius"/>
    </source>
</evidence>